<name>A0A8E1VCH3_9GAMM</name>
<dbReference type="GO" id="GO:0043565">
    <property type="term" value="F:sequence-specific DNA binding"/>
    <property type="evidence" value="ECO:0007669"/>
    <property type="project" value="TreeGrafter"/>
</dbReference>
<dbReference type="Proteomes" id="UP000071979">
    <property type="component" value="Unassembled WGS sequence"/>
</dbReference>
<accession>A0A8E1VCH3</accession>
<reference evidence="6 7" key="1">
    <citation type="journal article" date="2016" name="Front. Microbiol.">
        <title>Genomic Resource of Rice Seed Associated Bacteria.</title>
        <authorList>
            <person name="Midha S."/>
            <person name="Bansal K."/>
            <person name="Sharma S."/>
            <person name="Kumar N."/>
            <person name="Patil P.P."/>
            <person name="Chaudhry V."/>
            <person name="Patil P.B."/>
        </authorList>
    </citation>
    <scope>NUCLEOTIDE SEQUENCE [LARGE SCALE GENOMIC DNA]</scope>
    <source>
        <strain evidence="6 7">SA3</strain>
    </source>
</reference>
<keyword evidence="3" id="KW-0238">DNA-binding</keyword>
<dbReference type="SUPFAM" id="SSF46785">
    <property type="entry name" value="Winged helix' DNA-binding domain"/>
    <property type="match status" value="1"/>
</dbReference>
<dbReference type="AlphaFoldDB" id="A0A8E1VCH3"/>
<evidence type="ECO:0000256" key="3">
    <source>
        <dbReference type="ARBA" id="ARBA00023125"/>
    </source>
</evidence>
<dbReference type="RefSeq" id="WP_058776352.1">
    <property type="nucleotide sequence ID" value="NZ_CP107574.1"/>
</dbReference>
<dbReference type="EMBL" id="LDSE01000001">
    <property type="protein sequence ID" value="KTS69689.1"/>
    <property type="molecule type" value="Genomic_DNA"/>
</dbReference>
<sequence>MDRIDTMRVFTRVVARRSFTRAAEDLGLPRSTVTDAIKHLESRLGIKLLERTTRHVSPTLDGEAYYKRCVSILDDIEDAEGAFAGARPKGLLRVDVHGTLARHFVLPHLPCFLEAYPDIEIYLSEGDRLVDLVREGIDCVLRVGTPQDSDMIARCVATLEEVTVASPGYVSRFGLPSDPDELHSGHRMIGFRTTGSSGILPLAFRVDGKRITTTIKTSITVNAADTFVSVARMGLGIIQVPRYHVEDDLKTGALVELLKAFPPEPSPVSVLYPRNRQLSPRVRVFIEWLKELFLQHDVDSNAGK</sequence>
<dbReference type="Pfam" id="PF00126">
    <property type="entry name" value="HTH_1"/>
    <property type="match status" value="1"/>
</dbReference>
<dbReference type="InterPro" id="IPR000847">
    <property type="entry name" value="LysR_HTH_N"/>
</dbReference>
<dbReference type="PANTHER" id="PTHR30537:SF72">
    <property type="entry name" value="LYSR FAMILY TRANSCRIPTIONAL REGULATOR"/>
    <property type="match status" value="1"/>
</dbReference>
<dbReference type="FunFam" id="1.10.10.10:FF:000001">
    <property type="entry name" value="LysR family transcriptional regulator"/>
    <property type="match status" value="1"/>
</dbReference>
<dbReference type="GO" id="GO:0006351">
    <property type="term" value="P:DNA-templated transcription"/>
    <property type="evidence" value="ECO:0007669"/>
    <property type="project" value="TreeGrafter"/>
</dbReference>
<evidence type="ECO:0000313" key="6">
    <source>
        <dbReference type="EMBL" id="KTS69689.1"/>
    </source>
</evidence>
<dbReference type="GO" id="GO:0003700">
    <property type="term" value="F:DNA-binding transcription factor activity"/>
    <property type="evidence" value="ECO:0007669"/>
    <property type="project" value="InterPro"/>
</dbReference>
<evidence type="ECO:0000256" key="4">
    <source>
        <dbReference type="ARBA" id="ARBA00023163"/>
    </source>
</evidence>
<evidence type="ECO:0000259" key="5">
    <source>
        <dbReference type="PROSITE" id="PS50931"/>
    </source>
</evidence>
<dbReference type="OrthoDB" id="9786526at2"/>
<dbReference type="SUPFAM" id="SSF53850">
    <property type="entry name" value="Periplasmic binding protein-like II"/>
    <property type="match status" value="1"/>
</dbReference>
<dbReference type="CDD" id="cd08472">
    <property type="entry name" value="PBP2_CrgA_like_3"/>
    <property type="match status" value="1"/>
</dbReference>
<comment type="similarity">
    <text evidence="1">Belongs to the LysR transcriptional regulatory family.</text>
</comment>
<gene>
    <name evidence="6" type="ORF">SA3R_00220</name>
</gene>
<dbReference type="Pfam" id="PF03466">
    <property type="entry name" value="LysR_substrate"/>
    <property type="match status" value="1"/>
</dbReference>
<dbReference type="Gene3D" id="1.10.10.10">
    <property type="entry name" value="Winged helix-like DNA-binding domain superfamily/Winged helix DNA-binding domain"/>
    <property type="match status" value="1"/>
</dbReference>
<proteinExistence type="inferred from homology"/>
<dbReference type="InterPro" id="IPR058163">
    <property type="entry name" value="LysR-type_TF_proteobact-type"/>
</dbReference>
<keyword evidence="4" id="KW-0804">Transcription</keyword>
<dbReference type="InterPro" id="IPR036390">
    <property type="entry name" value="WH_DNA-bd_sf"/>
</dbReference>
<dbReference type="Gene3D" id="3.40.190.290">
    <property type="match status" value="1"/>
</dbReference>
<feature type="domain" description="HTH lysR-type" evidence="5">
    <location>
        <begin position="1"/>
        <end position="59"/>
    </location>
</feature>
<dbReference type="InterPro" id="IPR005119">
    <property type="entry name" value="LysR_subst-bd"/>
</dbReference>
<dbReference type="InterPro" id="IPR036388">
    <property type="entry name" value="WH-like_DNA-bd_sf"/>
</dbReference>
<dbReference type="PANTHER" id="PTHR30537">
    <property type="entry name" value="HTH-TYPE TRANSCRIPTIONAL REGULATOR"/>
    <property type="match status" value="1"/>
</dbReference>
<evidence type="ECO:0000256" key="1">
    <source>
        <dbReference type="ARBA" id="ARBA00009437"/>
    </source>
</evidence>
<keyword evidence="2" id="KW-0805">Transcription regulation</keyword>
<evidence type="ECO:0000313" key="7">
    <source>
        <dbReference type="Proteomes" id="UP000071979"/>
    </source>
</evidence>
<protein>
    <submittedName>
        <fullName evidence="6">Transcriptional regulator</fullName>
    </submittedName>
</protein>
<evidence type="ECO:0000256" key="2">
    <source>
        <dbReference type="ARBA" id="ARBA00023015"/>
    </source>
</evidence>
<dbReference type="PROSITE" id="PS50931">
    <property type="entry name" value="HTH_LYSR"/>
    <property type="match status" value="1"/>
</dbReference>
<organism evidence="6 7">
    <name type="scientific">Pantoea dispersa</name>
    <dbReference type="NCBI Taxonomy" id="59814"/>
    <lineage>
        <taxon>Bacteria</taxon>
        <taxon>Pseudomonadati</taxon>
        <taxon>Pseudomonadota</taxon>
        <taxon>Gammaproteobacteria</taxon>
        <taxon>Enterobacterales</taxon>
        <taxon>Erwiniaceae</taxon>
        <taxon>Pantoea</taxon>
    </lineage>
</organism>
<comment type="caution">
    <text evidence="6">The sequence shown here is derived from an EMBL/GenBank/DDBJ whole genome shotgun (WGS) entry which is preliminary data.</text>
</comment>